<dbReference type="Pfam" id="PF22191">
    <property type="entry name" value="IBR_1"/>
    <property type="match status" value="1"/>
</dbReference>
<dbReference type="eggNOG" id="KOG1815">
    <property type="taxonomic scope" value="Eukaryota"/>
</dbReference>
<dbReference type="PANTHER" id="PTHR11685">
    <property type="entry name" value="RBR FAMILY RING FINGER AND IBR DOMAIN-CONTAINING"/>
    <property type="match status" value="1"/>
</dbReference>
<dbReference type="InterPro" id="IPR013083">
    <property type="entry name" value="Znf_RING/FYVE/PHD"/>
</dbReference>
<dbReference type="GO" id="GO:0016567">
    <property type="term" value="P:protein ubiquitination"/>
    <property type="evidence" value="ECO:0007669"/>
    <property type="project" value="InterPro"/>
</dbReference>
<reference evidence="14" key="1">
    <citation type="journal article" date="2006" name="PLoS Biol.">
        <title>Macronuclear genome sequence of the ciliate Tetrahymena thermophila, a model eukaryote.</title>
        <authorList>
            <person name="Eisen J.A."/>
            <person name="Coyne R.S."/>
            <person name="Wu M."/>
            <person name="Wu D."/>
            <person name="Thiagarajan M."/>
            <person name="Wortman J.R."/>
            <person name="Badger J.H."/>
            <person name="Ren Q."/>
            <person name="Amedeo P."/>
            <person name="Jones K.M."/>
            <person name="Tallon L.J."/>
            <person name="Delcher A.L."/>
            <person name="Salzberg S.L."/>
            <person name="Silva J.C."/>
            <person name="Haas B.J."/>
            <person name="Majoros W.H."/>
            <person name="Farzad M."/>
            <person name="Carlton J.M."/>
            <person name="Smith R.K. Jr."/>
            <person name="Garg J."/>
            <person name="Pearlman R.E."/>
            <person name="Karrer K.M."/>
            <person name="Sun L."/>
            <person name="Manning G."/>
            <person name="Elde N.C."/>
            <person name="Turkewitz A.P."/>
            <person name="Asai D.J."/>
            <person name="Wilkes D.E."/>
            <person name="Wang Y."/>
            <person name="Cai H."/>
            <person name="Collins K."/>
            <person name="Stewart B.A."/>
            <person name="Lee S.R."/>
            <person name="Wilamowska K."/>
            <person name="Weinberg Z."/>
            <person name="Ruzzo W.L."/>
            <person name="Wloga D."/>
            <person name="Gaertig J."/>
            <person name="Frankel J."/>
            <person name="Tsao C.-C."/>
            <person name="Gorovsky M.A."/>
            <person name="Keeling P.J."/>
            <person name="Waller R.F."/>
            <person name="Patron N.J."/>
            <person name="Cherry J.M."/>
            <person name="Stover N.A."/>
            <person name="Krieger C.J."/>
            <person name="del Toro C."/>
            <person name="Ryder H.F."/>
            <person name="Williamson S.C."/>
            <person name="Barbeau R.A."/>
            <person name="Hamilton E.P."/>
            <person name="Orias E."/>
        </authorList>
    </citation>
    <scope>NUCLEOTIDE SEQUENCE [LARGE SCALE GENOMIC DNA]</scope>
    <source>
        <strain evidence="14">SB210</strain>
    </source>
</reference>
<dbReference type="PROSITE" id="PS51873">
    <property type="entry name" value="TRIAD"/>
    <property type="match status" value="1"/>
</dbReference>
<evidence type="ECO:0000256" key="2">
    <source>
        <dbReference type="ARBA" id="ARBA00012251"/>
    </source>
</evidence>
<dbReference type="Gene3D" id="3.30.40.10">
    <property type="entry name" value="Zinc/RING finger domain, C3HC4 (zinc finger)"/>
    <property type="match status" value="1"/>
</dbReference>
<comment type="catalytic activity">
    <reaction evidence="1">
        <text>[E2 ubiquitin-conjugating enzyme]-S-ubiquitinyl-L-cysteine + [acceptor protein]-L-lysine = [E2 ubiquitin-conjugating enzyme]-L-cysteine + [acceptor protein]-N(6)-ubiquitinyl-L-lysine.</text>
        <dbReference type="EC" id="2.3.2.31"/>
    </reaction>
</comment>
<evidence type="ECO:0000256" key="5">
    <source>
        <dbReference type="ARBA" id="ARBA00022737"/>
    </source>
</evidence>
<dbReference type="CDD" id="cd16625">
    <property type="entry name" value="RING-HC_RBR_HEL2-like"/>
    <property type="match status" value="1"/>
</dbReference>
<name>Q22LZ5_TETTS</name>
<evidence type="ECO:0000313" key="14">
    <source>
        <dbReference type="Proteomes" id="UP000009168"/>
    </source>
</evidence>
<dbReference type="SUPFAM" id="SSF57850">
    <property type="entry name" value="RING/U-box"/>
    <property type="match status" value="2"/>
</dbReference>
<dbReference type="EMBL" id="GG662720">
    <property type="protein sequence ID" value="EAR86452.3"/>
    <property type="molecule type" value="Genomic_DNA"/>
</dbReference>
<feature type="domain" description="RING-type" evidence="12">
    <location>
        <begin position="120"/>
        <end position="336"/>
    </location>
</feature>
<dbReference type="InParanoid" id="Q22LZ5"/>
<dbReference type="PROSITE" id="PS50089">
    <property type="entry name" value="ZF_RING_2"/>
    <property type="match status" value="1"/>
</dbReference>
<evidence type="ECO:0000259" key="11">
    <source>
        <dbReference type="PROSITE" id="PS50089"/>
    </source>
</evidence>
<dbReference type="GO" id="GO:0008270">
    <property type="term" value="F:zinc ion binding"/>
    <property type="evidence" value="ECO:0007669"/>
    <property type="project" value="UniProtKB-KW"/>
</dbReference>
<evidence type="ECO:0000256" key="7">
    <source>
        <dbReference type="ARBA" id="ARBA00022786"/>
    </source>
</evidence>
<keyword evidence="14" id="KW-1185">Reference proteome</keyword>
<dbReference type="Proteomes" id="UP000009168">
    <property type="component" value="Unassembled WGS sequence"/>
</dbReference>
<feature type="region of interest" description="Disordered" evidence="10">
    <location>
        <begin position="564"/>
        <end position="585"/>
    </location>
</feature>
<dbReference type="KEGG" id="tet:TTHERM_00039240"/>
<evidence type="ECO:0000256" key="4">
    <source>
        <dbReference type="ARBA" id="ARBA00022723"/>
    </source>
</evidence>
<feature type="compositionally biased region" description="Basic and acidic residues" evidence="10">
    <location>
        <begin position="564"/>
        <end position="580"/>
    </location>
</feature>
<evidence type="ECO:0000259" key="12">
    <source>
        <dbReference type="PROSITE" id="PS51873"/>
    </source>
</evidence>
<dbReference type="HOGENOM" id="CLU_009823_4_1_1"/>
<dbReference type="Pfam" id="PF01485">
    <property type="entry name" value="IBR"/>
    <property type="match status" value="1"/>
</dbReference>
<dbReference type="EC" id="2.3.2.31" evidence="2"/>
<evidence type="ECO:0000256" key="8">
    <source>
        <dbReference type="ARBA" id="ARBA00022833"/>
    </source>
</evidence>
<dbReference type="FunCoup" id="Q22LZ5">
    <property type="interactions" value="469"/>
</dbReference>
<dbReference type="STRING" id="312017.Q22LZ5"/>
<dbReference type="Gene3D" id="1.20.120.1750">
    <property type="match status" value="1"/>
</dbReference>
<feature type="domain" description="RING-type" evidence="11">
    <location>
        <begin position="124"/>
        <end position="172"/>
    </location>
</feature>
<dbReference type="RefSeq" id="XP_977225.3">
    <property type="nucleotide sequence ID" value="XM_972132.3"/>
</dbReference>
<dbReference type="OrthoDB" id="313082at2759"/>
<keyword evidence="3" id="KW-0808">Transferase</keyword>
<dbReference type="AlphaFoldDB" id="Q22LZ5"/>
<keyword evidence="5" id="KW-0677">Repeat</keyword>
<dbReference type="InterPro" id="IPR017907">
    <property type="entry name" value="Znf_RING_CS"/>
</dbReference>
<keyword evidence="7" id="KW-0833">Ubl conjugation pathway</keyword>
<dbReference type="InterPro" id="IPR002867">
    <property type="entry name" value="IBR_dom"/>
</dbReference>
<dbReference type="GeneID" id="7841437"/>
<dbReference type="SMART" id="SM00647">
    <property type="entry name" value="IBR"/>
    <property type="match status" value="2"/>
</dbReference>
<proteinExistence type="predicted"/>
<dbReference type="InterPro" id="IPR001841">
    <property type="entry name" value="Znf_RING"/>
</dbReference>
<evidence type="ECO:0000256" key="9">
    <source>
        <dbReference type="PROSITE-ProRule" id="PRU00175"/>
    </source>
</evidence>
<evidence type="ECO:0000256" key="10">
    <source>
        <dbReference type="SAM" id="MobiDB-lite"/>
    </source>
</evidence>
<keyword evidence="6 9" id="KW-0863">Zinc-finger</keyword>
<keyword evidence="4" id="KW-0479">Metal-binding</keyword>
<evidence type="ECO:0000256" key="1">
    <source>
        <dbReference type="ARBA" id="ARBA00001798"/>
    </source>
</evidence>
<dbReference type="Pfam" id="PF13923">
    <property type="entry name" value="zf-C3HC4_2"/>
    <property type="match status" value="1"/>
</dbReference>
<sequence>MSQEENKYEMILESNSKEHLFNLSQDSEADDEEDYEADIDISENNQKDIVVVHKTYEYIEKYFEDLIKETMKEYSIPFGRALLLLSRNSYDHKKLQISTDEKLTDLIYPKIPQNIKDLANKNECLLCFDSLEEDNRYSLACQHYFCKDCFSQYIQEVFKEGQFCIFKTCPLDGCLERLGMEDFKQFLSEEKYNLYKRFLIKDAFGQSETILSCPQPNCPYVQMSVKDRMIKVNQQNITCLCNHEYCNQCKEIGHYPCCCGDFRKWLSKIESQGASANLNDEWFIMNTKPCPKCKIFIEKNQGCMHMTCKQCQHHFCWICLGDWKGHNDYYNCSKFDQEKLNELQREKIELSHFKFHQGQYSHHLSNIQVMKKEIDEIMNYLNDVNRRLLLSNQKTLELDIVNKFCQQILRGRKYLPFFYAKGYFISDKQKLKFFNDLIEDYVRIIEDFNSSLSNLKDIEDKENEIKDKIIIKKSFYQFKDSLSRKLGSCSNYIDQKLKQFTEDLDNFEKIKEQNSEKIVPVKSEIIFQNIQQMKQQQQINKEEQLKKKNILSAIEEKIEVEKEEAKQATIQKQEDNNKDLNKKRKVQFSDSLDQEEIDLGNSLKKKLKSNECLEEIPSKKEINSTENNAFQSQSVLIYRCISENAPLTCFDCGENPATNEYGVCDACFDSLNN</sequence>
<gene>
    <name evidence="13" type="ORF">TTHERM_00039240</name>
</gene>
<keyword evidence="8" id="KW-0862">Zinc</keyword>
<dbReference type="InterPro" id="IPR044066">
    <property type="entry name" value="TRIAD_supradom"/>
</dbReference>
<dbReference type="GO" id="GO:0061630">
    <property type="term" value="F:ubiquitin protein ligase activity"/>
    <property type="evidence" value="ECO:0007669"/>
    <property type="project" value="UniProtKB-EC"/>
</dbReference>
<dbReference type="InterPro" id="IPR031127">
    <property type="entry name" value="E3_UB_ligase_RBR"/>
</dbReference>
<evidence type="ECO:0000256" key="6">
    <source>
        <dbReference type="ARBA" id="ARBA00022771"/>
    </source>
</evidence>
<dbReference type="PROSITE" id="PS00518">
    <property type="entry name" value="ZF_RING_1"/>
    <property type="match status" value="1"/>
</dbReference>
<accession>Q22LZ5</accession>
<evidence type="ECO:0000256" key="3">
    <source>
        <dbReference type="ARBA" id="ARBA00022679"/>
    </source>
</evidence>
<evidence type="ECO:0000313" key="13">
    <source>
        <dbReference type="EMBL" id="EAR86452.3"/>
    </source>
</evidence>
<organism evidence="13 14">
    <name type="scientific">Tetrahymena thermophila (strain SB210)</name>
    <dbReference type="NCBI Taxonomy" id="312017"/>
    <lineage>
        <taxon>Eukaryota</taxon>
        <taxon>Sar</taxon>
        <taxon>Alveolata</taxon>
        <taxon>Ciliophora</taxon>
        <taxon>Intramacronucleata</taxon>
        <taxon>Oligohymenophorea</taxon>
        <taxon>Hymenostomatida</taxon>
        <taxon>Tetrahymenina</taxon>
        <taxon>Tetrahymenidae</taxon>
        <taxon>Tetrahymena</taxon>
    </lineage>
</organism>
<protein>
    <recommendedName>
        <fullName evidence="2">RBR-type E3 ubiquitin transferase</fullName>
        <ecNumber evidence="2">2.3.2.31</ecNumber>
    </recommendedName>
</protein>